<dbReference type="PANTHER" id="PTHR43767">
    <property type="entry name" value="LONG-CHAIN-FATTY-ACID--COA LIGASE"/>
    <property type="match status" value="1"/>
</dbReference>
<feature type="domain" description="AMP-dependent synthetase/ligase" evidence="1">
    <location>
        <begin position="108"/>
        <end position="260"/>
    </location>
</feature>
<dbReference type="RefSeq" id="WP_051511892.1">
    <property type="nucleotide sequence ID" value="NZ_AVFL01000006.1"/>
</dbReference>
<dbReference type="SUPFAM" id="SSF56801">
    <property type="entry name" value="Acetyl-CoA synthetase-like"/>
    <property type="match status" value="1"/>
</dbReference>
<gene>
    <name evidence="3" type="ORF">N825_32930</name>
</gene>
<accession>W9H3W4</accession>
<dbReference type="STRING" id="1385369.N825_32930"/>
<dbReference type="Pfam" id="PF00501">
    <property type="entry name" value="AMP-binding"/>
    <property type="match status" value="1"/>
</dbReference>
<dbReference type="Pfam" id="PF13193">
    <property type="entry name" value="AMP-binding_C"/>
    <property type="match status" value="1"/>
</dbReference>
<evidence type="ECO:0000259" key="1">
    <source>
        <dbReference type="Pfam" id="PF00501"/>
    </source>
</evidence>
<name>W9H3W4_9PROT</name>
<dbReference type="PANTHER" id="PTHR43767:SF1">
    <property type="entry name" value="NONRIBOSOMAL PEPTIDE SYNTHASE PES1 (EUROFUNG)-RELATED"/>
    <property type="match status" value="1"/>
</dbReference>
<dbReference type="AlphaFoldDB" id="W9H3W4"/>
<dbReference type="InterPro" id="IPR000873">
    <property type="entry name" value="AMP-dep_synth/lig_dom"/>
</dbReference>
<evidence type="ECO:0000313" key="3">
    <source>
        <dbReference type="EMBL" id="EWY40734.1"/>
    </source>
</evidence>
<dbReference type="Proteomes" id="UP000019486">
    <property type="component" value="Unassembled WGS sequence"/>
</dbReference>
<evidence type="ECO:0000259" key="2">
    <source>
        <dbReference type="Pfam" id="PF13193"/>
    </source>
</evidence>
<protein>
    <recommendedName>
        <fullName evidence="5">4-coumarate--CoA ligase</fullName>
    </recommendedName>
</protein>
<dbReference type="OrthoDB" id="9787658at2"/>
<keyword evidence="4" id="KW-1185">Reference proteome</keyword>
<dbReference type="EMBL" id="AVFL01000006">
    <property type="protein sequence ID" value="EWY40734.1"/>
    <property type="molecule type" value="Genomic_DNA"/>
</dbReference>
<feature type="domain" description="AMP-binding enzyme C-terminal" evidence="2">
    <location>
        <begin position="333"/>
        <end position="405"/>
    </location>
</feature>
<dbReference type="Gene3D" id="3.40.50.12780">
    <property type="entry name" value="N-terminal domain of ligase-like"/>
    <property type="match status" value="1"/>
</dbReference>
<comment type="caution">
    <text evidence="3">The sequence shown here is derived from an EMBL/GenBank/DDBJ whole genome shotgun (WGS) entry which is preliminary data.</text>
</comment>
<dbReference type="InterPro" id="IPR025110">
    <property type="entry name" value="AMP-bd_C"/>
</dbReference>
<dbReference type="PATRIC" id="fig|1385369.3.peg.2028"/>
<sequence length="417" mass="45508">MTIRPWWCDDLPLTRFITDLVFRQFTRLRPESRVPPPSSRGWPPDFALDDDLGADSLELLSLSSCLVQALHLHRGGIEDYLLARRTLGGWVEVCQASLARFDDEITFLTSGTTGAGKPCQHRLEALEEEAIRLAALLPGRTRVLSAVPAHHIYGFLFTVLLPRHLGGETPVEVLDIRDRAPALLRALCRSGDLVVGHPTFWRETVAPSGGRDIGGRGVPNVVGVTSTAPCPAVLAASVTGNVTERLIELYGSSETAGIGWRNASDVGFQLFPHWMRRGESLRRTTASGVVIEAELQDSLHWLDDARFLPAGRLDGVVQVGGINVCPELIRKRLLDHPFVADAAVRPMTSSEGNRLKAFVVPAPGAPGDAELRDEIEAWIERALDVAERPRALSFGAALPVDGMGKLADWRVSVPTMR</sequence>
<reference evidence="3 4" key="1">
    <citation type="submission" date="2013-08" db="EMBL/GenBank/DDBJ databases">
        <title>The genome sequence of Skermanella stibiiresistens.</title>
        <authorList>
            <person name="Zhu W."/>
            <person name="Wang G."/>
        </authorList>
    </citation>
    <scope>NUCLEOTIDE SEQUENCE [LARGE SCALE GENOMIC DNA]</scope>
    <source>
        <strain evidence="3 4">SB22</strain>
    </source>
</reference>
<dbReference type="Gene3D" id="3.30.300.30">
    <property type="match status" value="1"/>
</dbReference>
<evidence type="ECO:0008006" key="5">
    <source>
        <dbReference type="Google" id="ProtNLM"/>
    </source>
</evidence>
<evidence type="ECO:0000313" key="4">
    <source>
        <dbReference type="Proteomes" id="UP000019486"/>
    </source>
</evidence>
<proteinExistence type="predicted"/>
<dbReference type="InterPro" id="IPR045851">
    <property type="entry name" value="AMP-bd_C_sf"/>
</dbReference>
<dbReference type="InterPro" id="IPR050237">
    <property type="entry name" value="ATP-dep_AMP-bd_enzyme"/>
</dbReference>
<organism evidence="3 4">
    <name type="scientific">Skermanella stibiiresistens SB22</name>
    <dbReference type="NCBI Taxonomy" id="1385369"/>
    <lineage>
        <taxon>Bacteria</taxon>
        <taxon>Pseudomonadati</taxon>
        <taxon>Pseudomonadota</taxon>
        <taxon>Alphaproteobacteria</taxon>
        <taxon>Rhodospirillales</taxon>
        <taxon>Azospirillaceae</taxon>
        <taxon>Skermanella</taxon>
    </lineage>
</organism>
<dbReference type="InterPro" id="IPR042099">
    <property type="entry name" value="ANL_N_sf"/>
</dbReference>
<dbReference type="GO" id="GO:0016878">
    <property type="term" value="F:acid-thiol ligase activity"/>
    <property type="evidence" value="ECO:0007669"/>
    <property type="project" value="UniProtKB-ARBA"/>
</dbReference>